<evidence type="ECO:0000256" key="3">
    <source>
        <dbReference type="ARBA" id="ARBA00023004"/>
    </source>
</evidence>
<feature type="domain" description="Rieske" evidence="5">
    <location>
        <begin position="5"/>
        <end position="100"/>
    </location>
</feature>
<keyword evidence="7" id="KW-1185">Reference proteome</keyword>
<evidence type="ECO:0000313" key="6">
    <source>
        <dbReference type="EMBL" id="SMF14095.1"/>
    </source>
</evidence>
<protein>
    <submittedName>
        <fullName evidence="6">3-phenylpropionate/trans-cinnamate dioxygenase ferredoxin subunit</fullName>
    </submittedName>
</protein>
<dbReference type="SUPFAM" id="SSF50022">
    <property type="entry name" value="ISP domain"/>
    <property type="match status" value="1"/>
</dbReference>
<organism evidence="6 7">
    <name type="scientific">Trinickia caryophylli</name>
    <name type="common">Paraburkholderia caryophylli</name>
    <dbReference type="NCBI Taxonomy" id="28094"/>
    <lineage>
        <taxon>Bacteria</taxon>
        <taxon>Pseudomonadati</taxon>
        <taxon>Pseudomonadota</taxon>
        <taxon>Betaproteobacteria</taxon>
        <taxon>Burkholderiales</taxon>
        <taxon>Burkholderiaceae</taxon>
        <taxon>Trinickia</taxon>
    </lineage>
</organism>
<evidence type="ECO:0000313" key="7">
    <source>
        <dbReference type="Proteomes" id="UP000192911"/>
    </source>
</evidence>
<keyword evidence="3" id="KW-0408">Iron</keyword>
<sequence length="110" mass="11745">MAGWTRVALAADLGPGQCRSVVAEGTRIAVFNVDGTLHAIEDRCTHDDGQLTGGGLEGDVVVCPRHGARFCVKTGKALTPPAYEDVPVFPVRIEAGFVEVRDPRWDGLDD</sequence>
<dbReference type="OrthoDB" id="9800167at2"/>
<dbReference type="InterPro" id="IPR036922">
    <property type="entry name" value="Rieske_2Fe-2S_sf"/>
</dbReference>
<dbReference type="GO" id="GO:0051213">
    <property type="term" value="F:dioxygenase activity"/>
    <property type="evidence" value="ECO:0007669"/>
    <property type="project" value="UniProtKB-KW"/>
</dbReference>
<keyword evidence="1" id="KW-0001">2Fe-2S</keyword>
<dbReference type="PANTHER" id="PTHR21496">
    <property type="entry name" value="FERREDOXIN-RELATED"/>
    <property type="match status" value="1"/>
</dbReference>
<dbReference type="GeneID" id="95548707"/>
<dbReference type="InterPro" id="IPR017941">
    <property type="entry name" value="Rieske_2Fe-2S"/>
</dbReference>
<evidence type="ECO:0000259" key="5">
    <source>
        <dbReference type="PROSITE" id="PS51296"/>
    </source>
</evidence>
<evidence type="ECO:0000256" key="4">
    <source>
        <dbReference type="ARBA" id="ARBA00023014"/>
    </source>
</evidence>
<dbReference type="PROSITE" id="PS51296">
    <property type="entry name" value="RIESKE"/>
    <property type="match status" value="1"/>
</dbReference>
<name>A0A1X7DEQ3_TRICW</name>
<dbReference type="Proteomes" id="UP000192911">
    <property type="component" value="Unassembled WGS sequence"/>
</dbReference>
<dbReference type="AlphaFoldDB" id="A0A1X7DEQ3"/>
<keyword evidence="2" id="KW-0479">Metal-binding</keyword>
<dbReference type="GO" id="GO:0051537">
    <property type="term" value="F:2 iron, 2 sulfur cluster binding"/>
    <property type="evidence" value="ECO:0007669"/>
    <property type="project" value="UniProtKB-KW"/>
</dbReference>
<dbReference type="RefSeq" id="WP_085225679.1">
    <property type="nucleotide sequence ID" value="NZ_BSQD01000003.1"/>
</dbReference>
<dbReference type="PANTHER" id="PTHR21496:SF23">
    <property type="entry name" value="3-PHENYLPROPIONATE_CINNAMIC ACID DIOXYGENASE FERREDOXIN SUBUNIT"/>
    <property type="match status" value="1"/>
</dbReference>
<evidence type="ECO:0000256" key="2">
    <source>
        <dbReference type="ARBA" id="ARBA00022723"/>
    </source>
</evidence>
<proteinExistence type="predicted"/>
<reference evidence="7" key="1">
    <citation type="submission" date="2017-04" db="EMBL/GenBank/DDBJ databases">
        <authorList>
            <person name="Varghese N."/>
            <person name="Submissions S."/>
        </authorList>
    </citation>
    <scope>NUCLEOTIDE SEQUENCE [LARGE SCALE GENOMIC DNA]</scope>
    <source>
        <strain evidence="7">Ballard 720</strain>
    </source>
</reference>
<dbReference type="Gene3D" id="2.102.10.10">
    <property type="entry name" value="Rieske [2Fe-2S] iron-sulphur domain"/>
    <property type="match status" value="1"/>
</dbReference>
<evidence type="ECO:0000256" key="1">
    <source>
        <dbReference type="ARBA" id="ARBA00022714"/>
    </source>
</evidence>
<dbReference type="STRING" id="28094.SAMN06295900_10380"/>
<gene>
    <name evidence="6" type="ORF">SAMN06295900_10380</name>
</gene>
<dbReference type="CDD" id="cd03528">
    <property type="entry name" value="Rieske_RO_ferredoxin"/>
    <property type="match status" value="1"/>
</dbReference>
<keyword evidence="6" id="KW-0560">Oxidoreductase</keyword>
<dbReference type="GO" id="GO:0046872">
    <property type="term" value="F:metal ion binding"/>
    <property type="evidence" value="ECO:0007669"/>
    <property type="project" value="UniProtKB-KW"/>
</dbReference>
<keyword evidence="6" id="KW-0223">Dioxygenase</keyword>
<keyword evidence="4" id="KW-0411">Iron-sulfur</keyword>
<dbReference type="Pfam" id="PF00355">
    <property type="entry name" value="Rieske"/>
    <property type="match status" value="1"/>
</dbReference>
<dbReference type="EMBL" id="FXAH01000003">
    <property type="protein sequence ID" value="SMF14095.1"/>
    <property type="molecule type" value="Genomic_DNA"/>
</dbReference>
<accession>A0A1X7DEQ3</accession>